<organism evidence="9 10">
    <name type="scientific">Danaus chrysippus</name>
    <name type="common">African queen</name>
    <dbReference type="NCBI Taxonomy" id="151541"/>
    <lineage>
        <taxon>Eukaryota</taxon>
        <taxon>Metazoa</taxon>
        <taxon>Ecdysozoa</taxon>
        <taxon>Arthropoda</taxon>
        <taxon>Hexapoda</taxon>
        <taxon>Insecta</taxon>
        <taxon>Pterygota</taxon>
        <taxon>Neoptera</taxon>
        <taxon>Endopterygota</taxon>
        <taxon>Lepidoptera</taxon>
        <taxon>Glossata</taxon>
        <taxon>Ditrysia</taxon>
        <taxon>Papilionoidea</taxon>
        <taxon>Nymphalidae</taxon>
        <taxon>Danainae</taxon>
        <taxon>Danaini</taxon>
        <taxon>Danaina</taxon>
        <taxon>Danaus</taxon>
        <taxon>Anosia</taxon>
    </lineage>
</organism>
<comment type="subcellular location">
    <subcellularLocation>
        <location evidence="1">Cell membrane</location>
    </subcellularLocation>
</comment>
<comment type="similarity">
    <text evidence="2">Belongs to the CD36 family.</text>
</comment>
<sequence length="466" mass="53044">MVSMEKKSAILMSFGSILVVVGAVMAIFWPSLFMLVLKGIMVLAPDSTSYNIWKEIPIPMYLEFFMFNISNVDDILAGKNVKMQVEQFGPYVFKENHKKVNITFNDNSTVTFYNERTWFYEPEMSNGTLDDVITSINPIIATVAYVLRNQHPLLKVPVDVFMRMFHDNLFLTAPVRNWLFDGIEDPVLNVANHFPDLPINIPYDKFGWFYERNGSKEFDGIFLMNTGAKDFSSLGNVEKWRYSERSNFRDECGVVKGSTGELWAPELGQEEITVFAPDICTYMNLARTDNPVEVLGVQGVEYAANNSLFDNGYRYPSKACYCDVVRDDNCLPPGALNVSSCRFGAPAFVSQPHFYQMDPHYPQKIEGLNATDDMNFRLSLEMYTGMPLSVAAQLQINLLVRHVDAITINNQLPDRDTLVPMFWFRQELFMTEEYASLARLALGVNFGVPIGLYTITVSIIYTTNIF</sequence>
<keyword evidence="6 8" id="KW-0472">Membrane</keyword>
<dbReference type="InterPro" id="IPR002159">
    <property type="entry name" value="CD36_fam"/>
</dbReference>
<evidence type="ECO:0000256" key="8">
    <source>
        <dbReference type="SAM" id="Phobius"/>
    </source>
</evidence>
<dbReference type="GO" id="GO:0005737">
    <property type="term" value="C:cytoplasm"/>
    <property type="evidence" value="ECO:0007669"/>
    <property type="project" value="TreeGrafter"/>
</dbReference>
<dbReference type="AlphaFoldDB" id="A0A8J2R327"/>
<accession>A0A8J2R327</accession>
<gene>
    <name evidence="9" type="ORF">DCHRY22_LOCUS13040</name>
</gene>
<evidence type="ECO:0000313" key="10">
    <source>
        <dbReference type="Proteomes" id="UP000789524"/>
    </source>
</evidence>
<name>A0A8J2R327_9NEOP</name>
<evidence type="ECO:0000256" key="2">
    <source>
        <dbReference type="ARBA" id="ARBA00010532"/>
    </source>
</evidence>
<dbReference type="GO" id="GO:0005886">
    <property type="term" value="C:plasma membrane"/>
    <property type="evidence" value="ECO:0007669"/>
    <property type="project" value="UniProtKB-SubCell"/>
</dbReference>
<evidence type="ECO:0000313" key="9">
    <source>
        <dbReference type="EMBL" id="CAG9579047.1"/>
    </source>
</evidence>
<feature type="transmembrane region" description="Helical" evidence="8">
    <location>
        <begin position="12"/>
        <end position="37"/>
    </location>
</feature>
<evidence type="ECO:0000256" key="5">
    <source>
        <dbReference type="ARBA" id="ARBA00022989"/>
    </source>
</evidence>
<evidence type="ECO:0000256" key="3">
    <source>
        <dbReference type="ARBA" id="ARBA00022475"/>
    </source>
</evidence>
<dbReference type="OrthoDB" id="514335at2759"/>
<dbReference type="Pfam" id="PF01130">
    <property type="entry name" value="CD36"/>
    <property type="match status" value="1"/>
</dbReference>
<dbReference type="GO" id="GO:0005044">
    <property type="term" value="F:scavenger receptor activity"/>
    <property type="evidence" value="ECO:0007669"/>
    <property type="project" value="TreeGrafter"/>
</dbReference>
<dbReference type="PANTHER" id="PTHR11923:SF114">
    <property type="entry name" value="FI02050P-RELATED"/>
    <property type="match status" value="1"/>
</dbReference>
<keyword evidence="5 8" id="KW-1133">Transmembrane helix</keyword>
<reference evidence="9" key="1">
    <citation type="submission" date="2021-09" db="EMBL/GenBank/DDBJ databases">
        <authorList>
            <person name="Martin H S."/>
        </authorList>
    </citation>
    <scope>NUCLEOTIDE SEQUENCE</scope>
</reference>
<dbReference type="Proteomes" id="UP000789524">
    <property type="component" value="Unassembled WGS sequence"/>
</dbReference>
<protein>
    <submittedName>
        <fullName evidence="9">(African queen) hypothetical protein</fullName>
    </submittedName>
</protein>
<dbReference type="PRINTS" id="PR01609">
    <property type="entry name" value="CD36FAMILY"/>
</dbReference>
<proteinExistence type="inferred from homology"/>
<evidence type="ECO:0000256" key="6">
    <source>
        <dbReference type="ARBA" id="ARBA00023136"/>
    </source>
</evidence>
<comment type="caution">
    <text evidence="9">The sequence shown here is derived from an EMBL/GenBank/DDBJ whole genome shotgun (WGS) entry which is preliminary data.</text>
</comment>
<keyword evidence="7" id="KW-0325">Glycoprotein</keyword>
<dbReference type="PANTHER" id="PTHR11923">
    <property type="entry name" value="SCAVENGER RECEPTOR CLASS B TYPE-1 SR-B1"/>
    <property type="match status" value="1"/>
</dbReference>
<dbReference type="EMBL" id="CAKASE010000078">
    <property type="protein sequence ID" value="CAG9579047.1"/>
    <property type="molecule type" value="Genomic_DNA"/>
</dbReference>
<keyword evidence="4 8" id="KW-0812">Transmembrane</keyword>
<keyword evidence="3" id="KW-1003">Cell membrane</keyword>
<keyword evidence="10" id="KW-1185">Reference proteome</keyword>
<evidence type="ECO:0000256" key="1">
    <source>
        <dbReference type="ARBA" id="ARBA00004236"/>
    </source>
</evidence>
<evidence type="ECO:0000256" key="7">
    <source>
        <dbReference type="ARBA" id="ARBA00023180"/>
    </source>
</evidence>
<evidence type="ECO:0000256" key="4">
    <source>
        <dbReference type="ARBA" id="ARBA00022692"/>
    </source>
</evidence>